<accession>A0ACC0CMI8</accession>
<dbReference type="Proteomes" id="UP001497680">
    <property type="component" value="Unassembled WGS sequence"/>
</dbReference>
<keyword evidence="2" id="KW-1185">Reference proteome</keyword>
<sequence>MAIIEVIFPQIKNDAESVKGALEQMPVGVKAFKEAGALRLAQGFLSGENGKDVSAESREIVLLEWQTEAAFNDFINSGAFASFKAAVKPYSTGPPQLNLFETNEGAHLFGNQTIGLLLITPKDPANVSTIVGKIQSGLEKAAESGVVFGTSLNLPQKKIAIFRTFASQEELKSAKNAGSMQAIRADLGELAEITQLVTDVKSVPL</sequence>
<evidence type="ECO:0000313" key="1">
    <source>
        <dbReference type="EMBL" id="KAI6081677.1"/>
    </source>
</evidence>
<protein>
    <submittedName>
        <fullName evidence="1">Uncharacterized protein</fullName>
    </submittedName>
</protein>
<organism evidence="1 2">
    <name type="scientific">Hypoxylon rubiginosum</name>
    <dbReference type="NCBI Taxonomy" id="110542"/>
    <lineage>
        <taxon>Eukaryota</taxon>
        <taxon>Fungi</taxon>
        <taxon>Dikarya</taxon>
        <taxon>Ascomycota</taxon>
        <taxon>Pezizomycotina</taxon>
        <taxon>Sordariomycetes</taxon>
        <taxon>Xylariomycetidae</taxon>
        <taxon>Xylariales</taxon>
        <taxon>Hypoxylaceae</taxon>
        <taxon>Hypoxylon</taxon>
    </lineage>
</organism>
<proteinExistence type="predicted"/>
<name>A0ACC0CMI8_9PEZI</name>
<comment type="caution">
    <text evidence="1">The sequence shown here is derived from an EMBL/GenBank/DDBJ whole genome shotgun (WGS) entry which is preliminary data.</text>
</comment>
<gene>
    <name evidence="1" type="ORF">F4821DRAFT_23312</name>
</gene>
<dbReference type="EMBL" id="MU394389">
    <property type="protein sequence ID" value="KAI6081677.1"/>
    <property type="molecule type" value="Genomic_DNA"/>
</dbReference>
<reference evidence="1 2" key="1">
    <citation type="journal article" date="2022" name="New Phytol.">
        <title>Ecological generalism drives hyperdiversity of secondary metabolite gene clusters in xylarialean endophytes.</title>
        <authorList>
            <person name="Franco M.E.E."/>
            <person name="Wisecaver J.H."/>
            <person name="Arnold A.E."/>
            <person name="Ju Y.M."/>
            <person name="Slot J.C."/>
            <person name="Ahrendt S."/>
            <person name="Moore L.P."/>
            <person name="Eastman K.E."/>
            <person name="Scott K."/>
            <person name="Konkel Z."/>
            <person name="Mondo S.J."/>
            <person name="Kuo A."/>
            <person name="Hayes R.D."/>
            <person name="Haridas S."/>
            <person name="Andreopoulos B."/>
            <person name="Riley R."/>
            <person name="LaButti K."/>
            <person name="Pangilinan J."/>
            <person name="Lipzen A."/>
            <person name="Amirebrahimi M."/>
            <person name="Yan J."/>
            <person name="Adam C."/>
            <person name="Keymanesh K."/>
            <person name="Ng V."/>
            <person name="Louie K."/>
            <person name="Northen T."/>
            <person name="Drula E."/>
            <person name="Henrissat B."/>
            <person name="Hsieh H.M."/>
            <person name="Youens-Clark K."/>
            <person name="Lutzoni F."/>
            <person name="Miadlikowska J."/>
            <person name="Eastwood D.C."/>
            <person name="Hamelin R.C."/>
            <person name="Grigoriev I.V."/>
            <person name="U'Ren J.M."/>
        </authorList>
    </citation>
    <scope>NUCLEOTIDE SEQUENCE [LARGE SCALE GENOMIC DNA]</scope>
    <source>
        <strain evidence="1 2">ER1909</strain>
    </source>
</reference>
<evidence type="ECO:0000313" key="2">
    <source>
        <dbReference type="Proteomes" id="UP001497680"/>
    </source>
</evidence>